<dbReference type="Pfam" id="PF13439">
    <property type="entry name" value="Glyco_transf_4"/>
    <property type="match status" value="1"/>
</dbReference>
<comment type="caution">
    <text evidence="3">The sequence shown here is derived from an EMBL/GenBank/DDBJ whole genome shotgun (WGS) entry which is preliminary data.</text>
</comment>
<evidence type="ECO:0000313" key="4">
    <source>
        <dbReference type="Proteomes" id="UP001556637"/>
    </source>
</evidence>
<feature type="domain" description="Glycosyl transferase family 1" evidence="1">
    <location>
        <begin position="202"/>
        <end position="353"/>
    </location>
</feature>
<proteinExistence type="predicted"/>
<dbReference type="InterPro" id="IPR001296">
    <property type="entry name" value="Glyco_trans_1"/>
</dbReference>
<evidence type="ECO:0000259" key="1">
    <source>
        <dbReference type="Pfam" id="PF00534"/>
    </source>
</evidence>
<dbReference type="PANTHER" id="PTHR12526">
    <property type="entry name" value="GLYCOSYLTRANSFERASE"/>
    <property type="match status" value="1"/>
</dbReference>
<feature type="domain" description="Glycosyltransferase subfamily 4-like N-terminal" evidence="2">
    <location>
        <begin position="15"/>
        <end position="177"/>
    </location>
</feature>
<evidence type="ECO:0000313" key="3">
    <source>
        <dbReference type="EMBL" id="MEX0431544.1"/>
    </source>
</evidence>
<dbReference type="Proteomes" id="UP001556637">
    <property type="component" value="Unassembled WGS sequence"/>
</dbReference>
<dbReference type="GO" id="GO:0016757">
    <property type="term" value="F:glycosyltransferase activity"/>
    <property type="evidence" value="ECO:0007669"/>
    <property type="project" value="UniProtKB-KW"/>
</dbReference>
<keyword evidence="3" id="KW-0328">Glycosyltransferase</keyword>
<keyword evidence="3" id="KW-0808">Transferase</keyword>
<dbReference type="PANTHER" id="PTHR12526:SF627">
    <property type="entry name" value="D-RHAMNOSYLTRANSFERASE WBPZ"/>
    <property type="match status" value="1"/>
</dbReference>
<keyword evidence="4" id="KW-1185">Reference proteome</keyword>
<dbReference type="Pfam" id="PF00534">
    <property type="entry name" value="Glycos_transf_1"/>
    <property type="match status" value="1"/>
</dbReference>
<organism evidence="3 4">
    <name type="scientific">Spiribacter insolitus</name>
    <dbReference type="NCBI Taxonomy" id="3122417"/>
    <lineage>
        <taxon>Bacteria</taxon>
        <taxon>Pseudomonadati</taxon>
        <taxon>Pseudomonadota</taxon>
        <taxon>Gammaproteobacteria</taxon>
        <taxon>Chromatiales</taxon>
        <taxon>Ectothiorhodospiraceae</taxon>
        <taxon>Spiribacter</taxon>
    </lineage>
</organism>
<protein>
    <submittedName>
        <fullName evidence="3">Glycosyltransferase</fullName>
        <ecNumber evidence="3">2.4.-.-</ecNumber>
    </submittedName>
</protein>
<dbReference type="Gene3D" id="3.40.50.2000">
    <property type="entry name" value="Glycogen Phosphorylase B"/>
    <property type="match status" value="2"/>
</dbReference>
<name>A0ABV3T8P0_9GAMM</name>
<reference evidence="3 4" key="1">
    <citation type="submission" date="2024-02" db="EMBL/GenBank/DDBJ databases">
        <title>New especies of Spiribacter isolated from saline water.</title>
        <authorList>
            <person name="Leon M.J."/>
            <person name="De La Haba R."/>
            <person name="Sanchez-Porro C."/>
            <person name="Ventosa A."/>
        </authorList>
    </citation>
    <scope>NUCLEOTIDE SEQUENCE [LARGE SCALE GENOMIC DNA]</scope>
    <source>
        <strain evidence="4">ag22IC4-189</strain>
    </source>
</reference>
<evidence type="ECO:0000259" key="2">
    <source>
        <dbReference type="Pfam" id="PF13439"/>
    </source>
</evidence>
<gene>
    <name evidence="3" type="ORF">V6X30_09030</name>
</gene>
<dbReference type="RefSeq" id="WP_367984308.1">
    <property type="nucleotide sequence ID" value="NZ_JBAKFF010000001.1"/>
</dbReference>
<accession>A0ABV3T8P0</accession>
<dbReference type="SUPFAM" id="SSF53756">
    <property type="entry name" value="UDP-Glycosyltransferase/glycogen phosphorylase"/>
    <property type="match status" value="1"/>
</dbReference>
<sequence length="385" mass="41928">MRVLHVYRRYFPDAPGGTAEAIRQIALVLQAKGVESRVFALSPARETDPVERPEGRVVRSRSWLAPASCDLGGVAALLRFRREANRADLIHYHFPWPFADLLHFSTRPEKPSLITYHADVVEKGVLGRCYRPLQTRMLASMQAVVATSPAYRQTSPALRRVEASSPGRVEVIPLGVSESSYQDHLDAAGEISVTESFGLTPDRYFLFIGAARAYKALPVLEKAAGGGMLPVAVAGPGTSPEGGALHADGDADLKYLGQVSPAQKMALIRNCRALVLPSNRRSEAFGMVLVEAAMCGRPLISTELGTGTSYVNINGETGLVVPPDDPGRLRDAMERLASNDEESGRMGSAARQRYERLFAGRPLAEAYHDLYQRILANHDSHGIQE</sequence>
<dbReference type="EC" id="2.4.-.-" evidence="3"/>
<dbReference type="InterPro" id="IPR028098">
    <property type="entry name" value="Glyco_trans_4-like_N"/>
</dbReference>
<dbReference type="EMBL" id="JBAKFF010000001">
    <property type="protein sequence ID" value="MEX0431544.1"/>
    <property type="molecule type" value="Genomic_DNA"/>
</dbReference>